<dbReference type="EMBL" id="LUXM01000018">
    <property type="protein sequence ID" value="KZU97000.1"/>
    <property type="molecule type" value="Genomic_DNA"/>
</dbReference>
<reference evidence="9 14" key="3">
    <citation type="submission" date="2020-12" db="EMBL/GenBank/DDBJ databases">
        <title>Whole genome sequencing of Lactobacillus plantarum PC518.</title>
        <authorList>
            <person name="Guo Q."/>
        </authorList>
    </citation>
    <scope>NUCLEOTIDE SEQUENCE [LARGE SCALE GENOMIC DNA]</scope>
    <source>
        <strain evidence="9 14">PC518</strain>
    </source>
</reference>
<dbReference type="InterPro" id="IPR036388">
    <property type="entry name" value="WH-like_DNA-bd_sf"/>
</dbReference>
<dbReference type="Proteomes" id="UP000076989">
    <property type="component" value="Unassembled WGS sequence"/>
</dbReference>
<protein>
    <submittedName>
        <fullName evidence="6">Transcription regulator</fullName>
    </submittedName>
    <submittedName>
        <fullName evidence="5 9">Transcriptional regulator</fullName>
    </submittedName>
</protein>
<reference evidence="10 11" key="1">
    <citation type="submission" date="2016-03" db="EMBL/GenBank/DDBJ databases">
        <title>Comparative genomics of 54 Lactobacillus plantarum strains reveals genomic uncoupling from niche constraints.</title>
        <authorList>
            <person name="Martino M.E."/>
        </authorList>
    </citation>
    <scope>NUCLEOTIDE SEQUENCE [LARGE SCALE GENOMIC DNA]</scope>
    <source>
        <strain evidence="6 11">19.1</strain>
        <strain evidence="7 10">NAB2</strain>
        <strain evidence="5 12">Nizo2260</strain>
    </source>
</reference>
<dbReference type="Proteomes" id="UP000076882">
    <property type="component" value="Unassembled WGS sequence"/>
</dbReference>
<evidence type="ECO:0000259" key="4">
    <source>
        <dbReference type="PROSITE" id="PS50987"/>
    </source>
</evidence>
<dbReference type="Proteomes" id="UP000595466">
    <property type="component" value="Chromosome"/>
</dbReference>
<dbReference type="GO" id="GO:0003700">
    <property type="term" value="F:DNA-binding transcription factor activity"/>
    <property type="evidence" value="ECO:0007669"/>
    <property type="project" value="InterPro"/>
</dbReference>
<reference evidence="8 13" key="2">
    <citation type="submission" date="2016-08" db="EMBL/GenBank/DDBJ databases">
        <title>Genome sequencing of Lactobacillus plantarum JSA22, isolated from fermented soybean paste.</title>
        <authorList>
            <person name="Choi H.S."/>
        </authorList>
    </citation>
    <scope>NUCLEOTIDE SEQUENCE [LARGE SCALE GENOMIC DNA]</scope>
    <source>
        <strain evidence="8 13">JSA22</strain>
    </source>
</reference>
<keyword evidence="1" id="KW-0805">Transcription regulation</keyword>
<dbReference type="SMART" id="SM00418">
    <property type="entry name" value="HTH_ARSR"/>
    <property type="match status" value="1"/>
</dbReference>
<dbReference type="InterPro" id="IPR036390">
    <property type="entry name" value="WH_DNA-bd_sf"/>
</dbReference>
<dbReference type="KEGG" id="lpb:SH83_00365"/>
<sequence length="107" mass="11943">MAERTMAIFKKGVPIFTILQDENRQRILVMLCRTDQMTVNQITAQIALSRPAVSHHLKLMLDAGILAVSKTGTERYYRANMTATLKLLKALTASLEADLAHTQSVDE</sequence>
<evidence type="ECO:0000256" key="2">
    <source>
        <dbReference type="ARBA" id="ARBA00023125"/>
    </source>
</evidence>
<dbReference type="EMBL" id="MCOL01000001">
    <property type="protein sequence ID" value="ODO60164.1"/>
    <property type="molecule type" value="Genomic_DNA"/>
</dbReference>
<evidence type="ECO:0000313" key="5">
    <source>
        <dbReference type="EMBL" id="KZU08529.1"/>
    </source>
</evidence>
<feature type="domain" description="HTH arsR-type" evidence="4">
    <location>
        <begin position="4"/>
        <end position="99"/>
    </location>
</feature>
<dbReference type="PROSITE" id="PS50987">
    <property type="entry name" value="HTH_ARSR_2"/>
    <property type="match status" value="1"/>
</dbReference>
<dbReference type="Gene3D" id="1.10.10.10">
    <property type="entry name" value="Winged helix-like DNA-binding domain superfamily/Winged helix DNA-binding domain"/>
    <property type="match status" value="1"/>
</dbReference>
<evidence type="ECO:0000256" key="3">
    <source>
        <dbReference type="ARBA" id="ARBA00023163"/>
    </source>
</evidence>
<dbReference type="InterPro" id="IPR001845">
    <property type="entry name" value="HTH_ArsR_DNA-bd_dom"/>
</dbReference>
<evidence type="ECO:0000313" key="8">
    <source>
        <dbReference type="EMBL" id="ODO60164.1"/>
    </source>
</evidence>
<dbReference type="InterPro" id="IPR051081">
    <property type="entry name" value="HTH_MetalResp_TranReg"/>
</dbReference>
<dbReference type="PANTHER" id="PTHR33154:SF33">
    <property type="entry name" value="TRANSCRIPTIONAL REPRESSOR SDPR"/>
    <property type="match status" value="1"/>
</dbReference>
<keyword evidence="3" id="KW-0804">Transcription</keyword>
<name>A0A0G9GYG1_LACPN</name>
<dbReference type="AlphaFoldDB" id="A0A0G9GYG1"/>
<evidence type="ECO:0000313" key="12">
    <source>
        <dbReference type="Proteomes" id="UP000076989"/>
    </source>
</evidence>
<dbReference type="SUPFAM" id="SSF46785">
    <property type="entry name" value="Winged helix' DNA-binding domain"/>
    <property type="match status" value="1"/>
</dbReference>
<evidence type="ECO:0000313" key="7">
    <source>
        <dbReference type="EMBL" id="KZV02283.1"/>
    </source>
</evidence>
<evidence type="ECO:0000313" key="13">
    <source>
        <dbReference type="Proteomes" id="UP000094892"/>
    </source>
</evidence>
<evidence type="ECO:0000313" key="6">
    <source>
        <dbReference type="EMBL" id="KZU97000.1"/>
    </source>
</evidence>
<dbReference type="Pfam" id="PF01022">
    <property type="entry name" value="HTH_5"/>
    <property type="match status" value="1"/>
</dbReference>
<dbReference type="GeneID" id="89667835"/>
<dbReference type="EMBL" id="LUWI01000005">
    <property type="protein sequence ID" value="KZU08529.1"/>
    <property type="molecule type" value="Genomic_DNA"/>
</dbReference>
<dbReference type="PATRIC" id="fig|1590.142.peg.43"/>
<evidence type="ECO:0000313" key="9">
    <source>
        <dbReference type="EMBL" id="QQM61042.1"/>
    </source>
</evidence>
<dbReference type="RefSeq" id="WP_003641695.1">
    <property type="nucleotide sequence ID" value="NZ_AP018405.1"/>
</dbReference>
<evidence type="ECO:0000256" key="1">
    <source>
        <dbReference type="ARBA" id="ARBA00023015"/>
    </source>
</evidence>
<proteinExistence type="predicted"/>
<evidence type="ECO:0000313" key="14">
    <source>
        <dbReference type="Proteomes" id="UP000595466"/>
    </source>
</evidence>
<evidence type="ECO:0000313" key="11">
    <source>
        <dbReference type="Proteomes" id="UP000076882"/>
    </source>
</evidence>
<dbReference type="PRINTS" id="PR00778">
    <property type="entry name" value="HTHARSR"/>
</dbReference>
<keyword evidence="2" id="KW-0238">DNA-binding</keyword>
<dbReference type="CDD" id="cd00090">
    <property type="entry name" value="HTH_ARSR"/>
    <property type="match status" value="1"/>
</dbReference>
<dbReference type="Proteomes" id="UP000076872">
    <property type="component" value="Unassembled WGS sequence"/>
</dbReference>
<accession>A0A0G9GYG1</accession>
<dbReference type="PANTHER" id="PTHR33154">
    <property type="entry name" value="TRANSCRIPTIONAL REGULATOR, ARSR FAMILY"/>
    <property type="match status" value="1"/>
</dbReference>
<dbReference type="NCBIfam" id="NF033788">
    <property type="entry name" value="HTH_metalloreg"/>
    <property type="match status" value="1"/>
</dbReference>
<gene>
    <name evidence="9" type="ORF">JH395_00375</name>
    <name evidence="6" type="ORF">Lp19_0976</name>
    <name evidence="8" type="ORF">LPJSA22_00097</name>
    <name evidence="7" type="ORF">NAB2_2903</name>
    <name evidence="5" type="ORF">Nizo2260_0182</name>
</gene>
<dbReference type="EMBL" id="CP066817">
    <property type="protein sequence ID" value="QQM61042.1"/>
    <property type="molecule type" value="Genomic_DNA"/>
</dbReference>
<dbReference type="GO" id="GO:0003677">
    <property type="term" value="F:DNA binding"/>
    <property type="evidence" value="ECO:0007669"/>
    <property type="project" value="UniProtKB-KW"/>
</dbReference>
<evidence type="ECO:0000313" key="10">
    <source>
        <dbReference type="Proteomes" id="UP000076872"/>
    </source>
</evidence>
<dbReference type="InterPro" id="IPR011991">
    <property type="entry name" value="ArsR-like_HTH"/>
</dbReference>
<dbReference type="EMBL" id="LUXO01000033">
    <property type="protein sequence ID" value="KZV02283.1"/>
    <property type="molecule type" value="Genomic_DNA"/>
</dbReference>
<dbReference type="Proteomes" id="UP000094892">
    <property type="component" value="Unassembled WGS sequence"/>
</dbReference>
<organism evidence="8 13">
    <name type="scientific">Lactiplantibacillus plantarum</name>
    <name type="common">Lactobacillus plantarum</name>
    <dbReference type="NCBI Taxonomy" id="1590"/>
    <lineage>
        <taxon>Bacteria</taxon>
        <taxon>Bacillati</taxon>
        <taxon>Bacillota</taxon>
        <taxon>Bacilli</taxon>
        <taxon>Lactobacillales</taxon>
        <taxon>Lactobacillaceae</taxon>
        <taxon>Lactiplantibacillus</taxon>
    </lineage>
</organism>